<evidence type="ECO:0000313" key="3">
    <source>
        <dbReference type="Proteomes" id="UP000215224"/>
    </source>
</evidence>
<dbReference type="KEGG" id="bcoh:BC6307_04470"/>
<organism evidence="2 3">
    <name type="scientific">Sutcliffiella cohnii</name>
    <dbReference type="NCBI Taxonomy" id="33932"/>
    <lineage>
        <taxon>Bacteria</taxon>
        <taxon>Bacillati</taxon>
        <taxon>Bacillota</taxon>
        <taxon>Bacilli</taxon>
        <taxon>Bacillales</taxon>
        <taxon>Bacillaceae</taxon>
        <taxon>Sutcliffiella</taxon>
    </lineage>
</organism>
<evidence type="ECO:0000256" key="1">
    <source>
        <dbReference type="SAM" id="MobiDB-lite"/>
    </source>
</evidence>
<dbReference type="AlphaFoldDB" id="A0A223KM63"/>
<gene>
    <name evidence="2" type="ORF">BC6307_04470</name>
</gene>
<keyword evidence="3" id="KW-1185">Reference proteome</keyword>
<dbReference type="Proteomes" id="UP000215224">
    <property type="component" value="Chromosome"/>
</dbReference>
<accession>A0A223KM63</accession>
<feature type="region of interest" description="Disordered" evidence="1">
    <location>
        <begin position="1"/>
        <end position="48"/>
    </location>
</feature>
<proteinExistence type="predicted"/>
<dbReference type="RefSeq" id="WP_066416664.1">
    <property type="nucleotide sequence ID" value="NZ_CP018866.1"/>
</dbReference>
<name>A0A223KM63_9BACI</name>
<reference evidence="2 3" key="1">
    <citation type="submission" date="2016-12" db="EMBL/GenBank/DDBJ databases">
        <title>The whole genome sequencing and assembly of Bacillus cohnii DSM 6307T strain.</title>
        <authorList>
            <person name="Lee Y.-J."/>
            <person name="Yi H."/>
            <person name="Bahn Y.-S."/>
            <person name="Kim J.F."/>
            <person name="Lee D.-W."/>
        </authorList>
    </citation>
    <scope>NUCLEOTIDE SEQUENCE [LARGE SCALE GENOMIC DNA]</scope>
    <source>
        <strain evidence="2 3">DSM 6307</strain>
    </source>
</reference>
<protein>
    <submittedName>
        <fullName evidence="2">Uncharacterized protein</fullName>
    </submittedName>
</protein>
<dbReference type="EMBL" id="CP018866">
    <property type="protein sequence ID" value="AST90585.1"/>
    <property type="molecule type" value="Genomic_DNA"/>
</dbReference>
<sequence>MENSKVEEVQVQEQEVDPFTRLMFGTPPSAPKTETKQNETPTQEGSLPNYDIILEQVDSIMESVNRLKPLVKELSPLLDLIRKK</sequence>
<evidence type="ECO:0000313" key="2">
    <source>
        <dbReference type="EMBL" id="AST90585.1"/>
    </source>
</evidence>